<evidence type="ECO:0000256" key="11">
    <source>
        <dbReference type="ARBA" id="ARBA00023295"/>
    </source>
</evidence>
<evidence type="ECO:0000256" key="4">
    <source>
        <dbReference type="ARBA" id="ARBA00008061"/>
    </source>
</evidence>
<dbReference type="Gene3D" id="2.60.40.1180">
    <property type="entry name" value="Golgi alpha-mannosidase II"/>
    <property type="match status" value="1"/>
</dbReference>
<dbReference type="SUPFAM" id="SSF51445">
    <property type="entry name" value="(Trans)glycosidases"/>
    <property type="match status" value="1"/>
</dbReference>
<dbReference type="Pfam" id="PF02806">
    <property type="entry name" value="Alpha-amylase_C"/>
    <property type="match status" value="1"/>
</dbReference>
<evidence type="ECO:0000259" key="13">
    <source>
        <dbReference type="SMART" id="SM00632"/>
    </source>
</evidence>
<dbReference type="PRINTS" id="PR00110">
    <property type="entry name" value="ALPHAAMYLASE"/>
</dbReference>
<keyword evidence="6" id="KW-0479">Metal-binding</keyword>
<accession>V4A9W4</accession>
<reference evidence="15 16" key="1">
    <citation type="journal article" date="2013" name="Nature">
        <title>Insights into bilaterian evolution from three spiralian genomes.</title>
        <authorList>
            <person name="Simakov O."/>
            <person name="Marletaz F."/>
            <person name="Cho S.J."/>
            <person name="Edsinger-Gonzales E."/>
            <person name="Havlak P."/>
            <person name="Hellsten U."/>
            <person name="Kuo D.H."/>
            <person name="Larsson T."/>
            <person name="Lv J."/>
            <person name="Arendt D."/>
            <person name="Savage R."/>
            <person name="Osoegawa K."/>
            <person name="de Jong P."/>
            <person name="Grimwood J."/>
            <person name="Chapman J.A."/>
            <person name="Shapiro H."/>
            <person name="Aerts A."/>
            <person name="Otillar R.P."/>
            <person name="Terry A.Y."/>
            <person name="Boore J.L."/>
            <person name="Grigoriev I.V."/>
            <person name="Lindberg D.R."/>
            <person name="Seaver E.C."/>
            <person name="Weisblat D.A."/>
            <person name="Putnam N.H."/>
            <person name="Rokhsar D.S."/>
        </authorList>
    </citation>
    <scope>NUCLEOTIDE SEQUENCE [LARGE SCALE GENOMIC DNA]</scope>
</reference>
<dbReference type="PANTHER" id="PTHR43447">
    <property type="entry name" value="ALPHA-AMYLASE"/>
    <property type="match status" value="1"/>
</dbReference>
<gene>
    <name evidence="15" type="ORF">LOTGIDRAFT_178520</name>
</gene>
<dbReference type="HOGENOM" id="CLU_013336_2_1_1"/>
<dbReference type="InterPro" id="IPR031319">
    <property type="entry name" value="A-amylase_C"/>
</dbReference>
<dbReference type="RefSeq" id="XP_009055747.1">
    <property type="nucleotide sequence ID" value="XM_009057499.1"/>
</dbReference>
<dbReference type="SMART" id="SM00642">
    <property type="entry name" value="Aamy"/>
    <property type="match status" value="1"/>
</dbReference>
<evidence type="ECO:0000256" key="1">
    <source>
        <dbReference type="ARBA" id="ARBA00000548"/>
    </source>
</evidence>
<evidence type="ECO:0000256" key="3">
    <source>
        <dbReference type="ARBA" id="ARBA00001923"/>
    </source>
</evidence>
<dbReference type="SMART" id="SM00632">
    <property type="entry name" value="Aamy_C"/>
    <property type="match status" value="1"/>
</dbReference>
<comment type="similarity">
    <text evidence="4 12">Belongs to the glycosyl hydrolase 13 family.</text>
</comment>
<organism evidence="15 16">
    <name type="scientific">Lottia gigantea</name>
    <name type="common">Giant owl limpet</name>
    <dbReference type="NCBI Taxonomy" id="225164"/>
    <lineage>
        <taxon>Eukaryota</taxon>
        <taxon>Metazoa</taxon>
        <taxon>Spiralia</taxon>
        <taxon>Lophotrochozoa</taxon>
        <taxon>Mollusca</taxon>
        <taxon>Gastropoda</taxon>
        <taxon>Patellogastropoda</taxon>
        <taxon>Lottioidea</taxon>
        <taxon>Lottiidae</taxon>
        <taxon>Lottia</taxon>
    </lineage>
</organism>
<comment type="cofactor">
    <cofactor evidence="3">
        <name>chloride</name>
        <dbReference type="ChEBI" id="CHEBI:17996"/>
    </cofactor>
</comment>
<proteinExistence type="inferred from homology"/>
<dbReference type="InterPro" id="IPR017853">
    <property type="entry name" value="GH"/>
</dbReference>
<dbReference type="GO" id="GO:0046872">
    <property type="term" value="F:metal ion binding"/>
    <property type="evidence" value="ECO:0007669"/>
    <property type="project" value="UniProtKB-KW"/>
</dbReference>
<dbReference type="InterPro" id="IPR013780">
    <property type="entry name" value="Glyco_hydro_b"/>
</dbReference>
<comment type="catalytic activity">
    <reaction evidence="1">
        <text>Endohydrolysis of (1-&gt;4)-alpha-D-glucosidic linkages in polysaccharides containing three or more (1-&gt;4)-alpha-linked D-glucose units.</text>
        <dbReference type="EC" id="3.2.1.1"/>
    </reaction>
</comment>
<evidence type="ECO:0000259" key="14">
    <source>
        <dbReference type="SMART" id="SM00642"/>
    </source>
</evidence>
<evidence type="ECO:0000313" key="15">
    <source>
        <dbReference type="EMBL" id="ESO93547.1"/>
    </source>
</evidence>
<dbReference type="GeneID" id="20244283"/>
<dbReference type="AlphaFoldDB" id="V4A9W4"/>
<evidence type="ECO:0000313" key="16">
    <source>
        <dbReference type="Proteomes" id="UP000030746"/>
    </source>
</evidence>
<dbReference type="GO" id="GO:0005975">
    <property type="term" value="P:carbohydrate metabolic process"/>
    <property type="evidence" value="ECO:0007669"/>
    <property type="project" value="InterPro"/>
</dbReference>
<dbReference type="InterPro" id="IPR006047">
    <property type="entry name" value="GH13_cat_dom"/>
</dbReference>
<keyword evidence="11" id="KW-0326">Glycosidase</keyword>
<dbReference type="CDD" id="cd11317">
    <property type="entry name" value="AmyAc_bac_euk_AmyA"/>
    <property type="match status" value="1"/>
</dbReference>
<keyword evidence="10" id="KW-0119">Carbohydrate metabolism</keyword>
<dbReference type="Gene3D" id="3.20.20.80">
    <property type="entry name" value="Glycosidases"/>
    <property type="match status" value="1"/>
</dbReference>
<name>V4A9W4_LOTGI</name>
<keyword evidence="9" id="KW-0868">Chloride</keyword>
<evidence type="ECO:0000256" key="9">
    <source>
        <dbReference type="ARBA" id="ARBA00023214"/>
    </source>
</evidence>
<dbReference type="EC" id="3.2.1.1" evidence="5"/>
<evidence type="ECO:0000256" key="12">
    <source>
        <dbReference type="RuleBase" id="RU003615"/>
    </source>
</evidence>
<protein>
    <recommendedName>
        <fullName evidence="5">alpha-amylase</fullName>
        <ecNumber evidence="5">3.2.1.1</ecNumber>
    </recommendedName>
</protein>
<dbReference type="SUPFAM" id="SSF51011">
    <property type="entry name" value="Glycosyl hydrolase domain"/>
    <property type="match status" value="1"/>
</dbReference>
<dbReference type="GO" id="GO:0004556">
    <property type="term" value="F:alpha-amylase activity"/>
    <property type="evidence" value="ECO:0007669"/>
    <property type="project" value="UniProtKB-UniRule"/>
</dbReference>
<dbReference type="STRING" id="225164.V4A9W4"/>
<keyword evidence="7" id="KW-0378">Hydrolase</keyword>
<comment type="cofactor">
    <cofactor evidence="2">
        <name>Ca(2+)</name>
        <dbReference type="ChEBI" id="CHEBI:29108"/>
    </cofactor>
</comment>
<evidence type="ECO:0000256" key="2">
    <source>
        <dbReference type="ARBA" id="ARBA00001913"/>
    </source>
</evidence>
<keyword evidence="16" id="KW-1185">Reference proteome</keyword>
<evidence type="ECO:0000256" key="6">
    <source>
        <dbReference type="ARBA" id="ARBA00022723"/>
    </source>
</evidence>
<evidence type="ECO:0000256" key="7">
    <source>
        <dbReference type="ARBA" id="ARBA00022801"/>
    </source>
</evidence>
<dbReference type="EMBL" id="KB201891">
    <property type="protein sequence ID" value="ESO93547.1"/>
    <property type="molecule type" value="Genomic_DNA"/>
</dbReference>
<dbReference type="CTD" id="20244283"/>
<keyword evidence="8" id="KW-0106">Calcium</keyword>
<sequence>MSIIAQSQFIRECHNSSEWKWSDIAAECERFLAPHGYCGVQISPPNENRIVTNPNRPWWERYQPVSYELVTRSGNEQDFKNMVERCNNVGVRIYADAVVNHMTGVGGTGYGTGGTHYDANTLQFVGVPFGGNDFNGVSECHTHDLNIHDYNNVNEVRNCRLVGLADLKLSSNYVRDRIAGFLNKLIDIGVAGLRIDASKHMWPGDISAILSKTKDLRSDIFGTEKKLFVFQEVIDLGHEPIKGDEYVETGKVTNFRFGIELGKVFRKQNPLKYLSNFGEGWGMMDGHYAVNFIDNHDNQRGHGGGGSVLTHWEPRPYKMATAFMLAHPYGFPRIMSSYEYDRQYDWIGPPHNGDMSTKDVIINSDKTCGNGWSCEHRWRQIYNMVAFRNAAGFEGLTNWWAGSDYQIAFSRGSKAFIAFNLEDWDLNTSLNTGMPSGTYCDVISGSLVEGRCTGRTVQVDSGGNANIHVSNSWEDPMVAFHVGKFL</sequence>
<feature type="domain" description="Glycosyl hydrolase family 13 catalytic" evidence="14">
    <location>
        <begin position="2"/>
        <end position="388"/>
    </location>
</feature>
<dbReference type="OMA" id="TFVDNWD"/>
<dbReference type="InterPro" id="IPR006046">
    <property type="entry name" value="Alpha_amylase"/>
</dbReference>
<evidence type="ECO:0000256" key="8">
    <source>
        <dbReference type="ARBA" id="ARBA00022837"/>
    </source>
</evidence>
<evidence type="ECO:0000256" key="10">
    <source>
        <dbReference type="ARBA" id="ARBA00023277"/>
    </source>
</evidence>
<dbReference type="InterPro" id="IPR006048">
    <property type="entry name" value="A-amylase/branching_C"/>
</dbReference>
<dbReference type="KEGG" id="lgi:LOTGIDRAFT_178520"/>
<dbReference type="OrthoDB" id="550577at2759"/>
<evidence type="ECO:0000256" key="5">
    <source>
        <dbReference type="ARBA" id="ARBA00012595"/>
    </source>
</evidence>
<feature type="domain" description="Alpha-amylase C-terminal" evidence="13">
    <location>
        <begin position="397"/>
        <end position="485"/>
    </location>
</feature>
<dbReference type="Proteomes" id="UP000030746">
    <property type="component" value="Unassembled WGS sequence"/>
</dbReference>